<keyword evidence="2" id="KW-1185">Reference proteome</keyword>
<evidence type="ECO:0000313" key="1">
    <source>
        <dbReference type="EMBL" id="VEI12336.1"/>
    </source>
</evidence>
<sequence>MIAAISAWVGARIASRSMPELPSWQRKNFAGKSTSLTGGIDAAVGLIAGSVIAGKDANKAACVASVGAALGGYVDDHWEEAFPATAKGFRGHVSSACDGQPTSGLVKIVATGTGALGAAIMLGRARDGGLLRTLAETGLDTVIIALSANLVNLLDVRPGRARKAVILAAAGPAIAGSIPAQIVVGAAAGGLESDLRRDTMLGDLGANTLGAFLGTHLATYPPAVKVCVAATLTGLNAASEKVSFSRVIDETPVLRWFDRLGRAS</sequence>
<dbReference type="Proteomes" id="UP000269542">
    <property type="component" value="Chromosome"/>
</dbReference>
<evidence type="ECO:0000313" key="2">
    <source>
        <dbReference type="Proteomes" id="UP000269542"/>
    </source>
</evidence>
<accession>A0A448PBP7</accession>
<dbReference type="AlphaFoldDB" id="A0A448PBP7"/>
<dbReference type="OrthoDB" id="2679245at2"/>
<dbReference type="EMBL" id="LR134476">
    <property type="protein sequence ID" value="VEI12336.1"/>
    <property type="molecule type" value="Genomic_DNA"/>
</dbReference>
<organism evidence="1 2">
    <name type="scientific">Trueperella bialowiezensis</name>
    <dbReference type="NCBI Taxonomy" id="312285"/>
    <lineage>
        <taxon>Bacteria</taxon>
        <taxon>Bacillati</taxon>
        <taxon>Actinomycetota</taxon>
        <taxon>Actinomycetes</taxon>
        <taxon>Actinomycetales</taxon>
        <taxon>Actinomycetaceae</taxon>
        <taxon>Trueperella</taxon>
    </lineage>
</organism>
<dbReference type="KEGG" id="tbw:NCTC13354_00010"/>
<protein>
    <submittedName>
        <fullName evidence="1">Uncharacterized protein</fullName>
    </submittedName>
</protein>
<proteinExistence type="predicted"/>
<name>A0A448PBP7_9ACTO</name>
<gene>
    <name evidence="1" type="ORF">NCTC13354_00010</name>
</gene>
<dbReference type="RefSeq" id="WP_126415552.1">
    <property type="nucleotide sequence ID" value="NZ_LR134476.1"/>
</dbReference>
<reference evidence="1 2" key="1">
    <citation type="submission" date="2018-12" db="EMBL/GenBank/DDBJ databases">
        <authorList>
            <consortium name="Pathogen Informatics"/>
        </authorList>
    </citation>
    <scope>NUCLEOTIDE SEQUENCE [LARGE SCALE GENOMIC DNA]</scope>
    <source>
        <strain evidence="1 2">NCTC13354</strain>
    </source>
</reference>